<dbReference type="EMBL" id="JANQDX010000018">
    <property type="protein sequence ID" value="KAL0905985.1"/>
    <property type="molecule type" value="Genomic_DNA"/>
</dbReference>
<gene>
    <name evidence="1" type="ORF">M5K25_024441</name>
</gene>
<comment type="caution">
    <text evidence="1">The sequence shown here is derived from an EMBL/GenBank/DDBJ whole genome shotgun (WGS) entry which is preliminary data.</text>
</comment>
<dbReference type="PANTHER" id="PTHR31286">
    <property type="entry name" value="GLYCINE-RICH CELL WALL STRUCTURAL PROTEIN 1.8-LIKE"/>
    <property type="match status" value="1"/>
</dbReference>
<protein>
    <submittedName>
        <fullName evidence="1">Uncharacterized protein</fullName>
    </submittedName>
</protein>
<organism evidence="1 2">
    <name type="scientific">Dendrobium thyrsiflorum</name>
    <name type="common">Pinecone-like raceme dendrobium</name>
    <name type="synonym">Orchid</name>
    <dbReference type="NCBI Taxonomy" id="117978"/>
    <lineage>
        <taxon>Eukaryota</taxon>
        <taxon>Viridiplantae</taxon>
        <taxon>Streptophyta</taxon>
        <taxon>Embryophyta</taxon>
        <taxon>Tracheophyta</taxon>
        <taxon>Spermatophyta</taxon>
        <taxon>Magnoliopsida</taxon>
        <taxon>Liliopsida</taxon>
        <taxon>Asparagales</taxon>
        <taxon>Orchidaceae</taxon>
        <taxon>Epidendroideae</taxon>
        <taxon>Malaxideae</taxon>
        <taxon>Dendrobiinae</taxon>
        <taxon>Dendrobium</taxon>
    </lineage>
</organism>
<reference evidence="1 2" key="1">
    <citation type="journal article" date="2024" name="Plant Biotechnol. J.">
        <title>Dendrobium thyrsiflorum genome and its molecular insights into genes involved in important horticultural traits.</title>
        <authorList>
            <person name="Chen B."/>
            <person name="Wang J.Y."/>
            <person name="Zheng P.J."/>
            <person name="Li K.L."/>
            <person name="Liang Y.M."/>
            <person name="Chen X.F."/>
            <person name="Zhang C."/>
            <person name="Zhao X."/>
            <person name="He X."/>
            <person name="Zhang G.Q."/>
            <person name="Liu Z.J."/>
            <person name="Xu Q."/>
        </authorList>
    </citation>
    <scope>NUCLEOTIDE SEQUENCE [LARGE SCALE GENOMIC DNA]</scope>
    <source>
        <strain evidence="1">GZMU011</strain>
    </source>
</reference>
<accession>A0ABD0U1V7</accession>
<dbReference type="AlphaFoldDB" id="A0ABD0U1V7"/>
<name>A0ABD0U1V7_DENTH</name>
<dbReference type="PANTHER" id="PTHR31286:SF165">
    <property type="entry name" value="DUF4283 DOMAIN-CONTAINING PROTEIN"/>
    <property type="match status" value="1"/>
</dbReference>
<evidence type="ECO:0000313" key="2">
    <source>
        <dbReference type="Proteomes" id="UP001552299"/>
    </source>
</evidence>
<proteinExistence type="predicted"/>
<dbReference type="InterPro" id="IPR040256">
    <property type="entry name" value="At4g02000-like"/>
</dbReference>
<sequence>MTNNATSVGSRPSVARVLVELDVTKRFPGRVWLGSDKLDYIQHVEMESFPSFCDHYKSLVHFRIDCYKLNPPLTVNPVCTMADDHLIPHVMGDVAGSEQFDSLAIKDGNNVTTHDVTLDLVSKPISVNFNTSNVEPMDNIGICIDVINTGDVDIGLNAKDVLLNLDGFSPNVVLPHMDCPNDPLTCLNGEIEPTVVSGSGRQEVPIAGGSSSVLLLACLGVGFRLRLYCCLEFSLFWSWFLLDVPLRWILLPPFTFVCLL</sequence>
<evidence type="ECO:0000313" key="1">
    <source>
        <dbReference type="EMBL" id="KAL0905985.1"/>
    </source>
</evidence>
<dbReference type="Proteomes" id="UP001552299">
    <property type="component" value="Unassembled WGS sequence"/>
</dbReference>
<keyword evidence="2" id="KW-1185">Reference proteome</keyword>